<organism evidence="1">
    <name type="scientific">Arundo donax</name>
    <name type="common">Giant reed</name>
    <name type="synonym">Donax arundinaceus</name>
    <dbReference type="NCBI Taxonomy" id="35708"/>
    <lineage>
        <taxon>Eukaryota</taxon>
        <taxon>Viridiplantae</taxon>
        <taxon>Streptophyta</taxon>
        <taxon>Embryophyta</taxon>
        <taxon>Tracheophyta</taxon>
        <taxon>Spermatophyta</taxon>
        <taxon>Magnoliopsida</taxon>
        <taxon>Liliopsida</taxon>
        <taxon>Poales</taxon>
        <taxon>Poaceae</taxon>
        <taxon>PACMAD clade</taxon>
        <taxon>Arundinoideae</taxon>
        <taxon>Arundineae</taxon>
        <taxon>Arundo</taxon>
    </lineage>
</organism>
<accession>A0A0A9BEJ6</accession>
<sequence>MGRCLMTIFGQQLTHGTHIYLRNIGLKWRKSNQLQLHI</sequence>
<reference evidence="1" key="2">
    <citation type="journal article" date="2015" name="Data Brief">
        <title>Shoot transcriptome of the giant reed, Arundo donax.</title>
        <authorList>
            <person name="Barrero R.A."/>
            <person name="Guerrero F.D."/>
            <person name="Moolhuijzen P."/>
            <person name="Goolsby J.A."/>
            <person name="Tidwell J."/>
            <person name="Bellgard S.E."/>
            <person name="Bellgard M.I."/>
        </authorList>
    </citation>
    <scope>NUCLEOTIDE SEQUENCE</scope>
    <source>
        <tissue evidence="1">Shoot tissue taken approximately 20 cm above the soil surface</tissue>
    </source>
</reference>
<protein>
    <submittedName>
        <fullName evidence="1">Uncharacterized protein</fullName>
    </submittedName>
</protein>
<reference evidence="1" key="1">
    <citation type="submission" date="2014-09" db="EMBL/GenBank/DDBJ databases">
        <authorList>
            <person name="Magalhaes I.L.F."/>
            <person name="Oliveira U."/>
            <person name="Santos F.R."/>
            <person name="Vidigal T.H.D.A."/>
            <person name="Brescovit A.D."/>
            <person name="Santos A.J."/>
        </authorList>
    </citation>
    <scope>NUCLEOTIDE SEQUENCE</scope>
    <source>
        <tissue evidence="1">Shoot tissue taken approximately 20 cm above the soil surface</tissue>
    </source>
</reference>
<name>A0A0A9BEJ6_ARUDO</name>
<dbReference type="AlphaFoldDB" id="A0A0A9BEJ6"/>
<evidence type="ECO:0000313" key="1">
    <source>
        <dbReference type="EMBL" id="JAD61766.1"/>
    </source>
</evidence>
<proteinExistence type="predicted"/>
<dbReference type="EMBL" id="GBRH01236129">
    <property type="protein sequence ID" value="JAD61766.1"/>
    <property type="molecule type" value="Transcribed_RNA"/>
</dbReference>